<name>A0A6G1BLX9_9ORYZ</name>
<sequence length="89" mass="9058">MATAAATATPSSLLFHRPSPAAPKVAAAARLPTHAARISCMAVATPTPSSPATAATDRGVYNFASAQPPCHSPSSRRRRRSSSTTTAQA</sequence>
<evidence type="ECO:0000313" key="2">
    <source>
        <dbReference type="EMBL" id="KAF0888727.1"/>
    </source>
</evidence>
<accession>A0A6G1BLX9</accession>
<dbReference type="Proteomes" id="UP000479710">
    <property type="component" value="Unassembled WGS sequence"/>
</dbReference>
<reference evidence="2 3" key="1">
    <citation type="submission" date="2019-11" db="EMBL/GenBank/DDBJ databases">
        <title>Whole genome sequence of Oryza granulata.</title>
        <authorList>
            <person name="Li W."/>
        </authorList>
    </citation>
    <scope>NUCLEOTIDE SEQUENCE [LARGE SCALE GENOMIC DNA]</scope>
    <source>
        <strain evidence="3">cv. Menghai</strain>
        <tissue evidence="2">Leaf</tissue>
    </source>
</reference>
<keyword evidence="3" id="KW-1185">Reference proteome</keyword>
<dbReference type="EMBL" id="SPHZ02000012">
    <property type="protein sequence ID" value="KAF0888727.1"/>
    <property type="molecule type" value="Genomic_DNA"/>
</dbReference>
<gene>
    <name evidence="2" type="ORF">E2562_016767</name>
</gene>
<organism evidence="2 3">
    <name type="scientific">Oryza meyeriana var. granulata</name>
    <dbReference type="NCBI Taxonomy" id="110450"/>
    <lineage>
        <taxon>Eukaryota</taxon>
        <taxon>Viridiplantae</taxon>
        <taxon>Streptophyta</taxon>
        <taxon>Embryophyta</taxon>
        <taxon>Tracheophyta</taxon>
        <taxon>Spermatophyta</taxon>
        <taxon>Magnoliopsida</taxon>
        <taxon>Liliopsida</taxon>
        <taxon>Poales</taxon>
        <taxon>Poaceae</taxon>
        <taxon>BOP clade</taxon>
        <taxon>Oryzoideae</taxon>
        <taxon>Oryzeae</taxon>
        <taxon>Oryzinae</taxon>
        <taxon>Oryza</taxon>
        <taxon>Oryza meyeriana</taxon>
    </lineage>
</organism>
<protein>
    <submittedName>
        <fullName evidence="2">Uncharacterized protein</fullName>
    </submittedName>
</protein>
<proteinExistence type="predicted"/>
<comment type="caution">
    <text evidence="2">The sequence shown here is derived from an EMBL/GenBank/DDBJ whole genome shotgun (WGS) entry which is preliminary data.</text>
</comment>
<feature type="region of interest" description="Disordered" evidence="1">
    <location>
        <begin position="63"/>
        <end position="89"/>
    </location>
</feature>
<evidence type="ECO:0000256" key="1">
    <source>
        <dbReference type="SAM" id="MobiDB-lite"/>
    </source>
</evidence>
<dbReference type="AlphaFoldDB" id="A0A6G1BLX9"/>
<evidence type="ECO:0000313" key="3">
    <source>
        <dbReference type="Proteomes" id="UP000479710"/>
    </source>
</evidence>